<organism evidence="1 2">
    <name type="scientific">Rhizobium tibeticum</name>
    <dbReference type="NCBI Taxonomy" id="501024"/>
    <lineage>
        <taxon>Bacteria</taxon>
        <taxon>Pseudomonadati</taxon>
        <taxon>Pseudomonadota</taxon>
        <taxon>Alphaproteobacteria</taxon>
        <taxon>Hyphomicrobiales</taxon>
        <taxon>Rhizobiaceae</taxon>
        <taxon>Rhizobium/Agrobacterium group</taxon>
        <taxon>Rhizobium</taxon>
    </lineage>
</organism>
<evidence type="ECO:0000313" key="2">
    <source>
        <dbReference type="Proteomes" id="UP000198939"/>
    </source>
</evidence>
<accession>A0ABY1AZA7</accession>
<proteinExistence type="predicted"/>
<comment type="caution">
    <text evidence="1">The sequence shown here is derived from an EMBL/GenBank/DDBJ whole genome shotgun (WGS) entry which is preliminary data.</text>
</comment>
<reference evidence="1 2" key="1">
    <citation type="submission" date="2016-10" db="EMBL/GenBank/DDBJ databases">
        <authorList>
            <person name="Varghese N."/>
            <person name="Submissions S."/>
        </authorList>
    </citation>
    <scope>NUCLEOTIDE SEQUENCE [LARGE SCALE GENOMIC DNA]</scope>
    <source>
        <strain evidence="1 2">CGMCC 1.7071</strain>
    </source>
</reference>
<name>A0ABY1AZA7_9HYPH</name>
<gene>
    <name evidence="1" type="ORF">SAMN05216228_11502</name>
</gene>
<keyword evidence="2" id="KW-1185">Reference proteome</keyword>
<protein>
    <submittedName>
        <fullName evidence="1">Transposase</fullName>
    </submittedName>
</protein>
<sequence length="108" mass="12416">MTAHNSKIEVLSGSERRHQLTAEKLAIYRDIEIRRNGSMLLRRYGIQTNQLFTWRMLAAQEILTATASQESYPNPTIEHLQNQVEELQRPLGKKTIEGEILNGPKKLC</sequence>
<evidence type="ECO:0000313" key="1">
    <source>
        <dbReference type="EMBL" id="SEP37934.1"/>
    </source>
</evidence>
<dbReference type="Proteomes" id="UP000198939">
    <property type="component" value="Unassembled WGS sequence"/>
</dbReference>
<dbReference type="EMBL" id="FOCV01000150">
    <property type="protein sequence ID" value="SEP37934.1"/>
    <property type="molecule type" value="Genomic_DNA"/>
</dbReference>